<keyword evidence="4 5" id="KW-0472">Membrane</keyword>
<dbReference type="RefSeq" id="WP_016425953.1">
    <property type="nucleotide sequence ID" value="NZ_CALYEW010000007.1"/>
</dbReference>
<organism evidence="7">
    <name type="scientific">Staphylococcus schleiferi</name>
    <dbReference type="NCBI Taxonomy" id="1295"/>
    <lineage>
        <taxon>Bacteria</taxon>
        <taxon>Bacillati</taxon>
        <taxon>Bacillota</taxon>
        <taxon>Bacilli</taxon>
        <taxon>Bacillales</taxon>
        <taxon>Staphylococcaceae</taxon>
        <taxon>Staphylococcus</taxon>
    </lineage>
</organism>
<dbReference type="EMBL" id="LR962863">
    <property type="protein sequence ID" value="CAD7358661.1"/>
    <property type="molecule type" value="Genomic_DNA"/>
</dbReference>
<dbReference type="InterPro" id="IPR032808">
    <property type="entry name" value="DoxX"/>
</dbReference>
<evidence type="ECO:0000256" key="4">
    <source>
        <dbReference type="ARBA" id="ARBA00023136"/>
    </source>
</evidence>
<dbReference type="GO" id="GO:0016020">
    <property type="term" value="C:membrane"/>
    <property type="evidence" value="ECO:0007669"/>
    <property type="project" value="UniProtKB-SubCell"/>
</dbReference>
<reference evidence="7" key="1">
    <citation type="submission" date="2018-06" db="EMBL/GenBank/DDBJ databases">
        <authorList>
            <consortium name="Pathogen Informatics"/>
            <person name="Doyle S."/>
        </authorList>
    </citation>
    <scope>NUCLEOTIDE SEQUENCE [LARGE SCALE GENOMIC DNA]</scope>
    <source>
        <strain evidence="7">NCTC12218</strain>
    </source>
</reference>
<evidence type="ECO:0000313" key="8">
    <source>
        <dbReference type="Proteomes" id="UP000264146"/>
    </source>
</evidence>
<keyword evidence="3 5" id="KW-1133">Transmembrane helix</keyword>
<evidence type="ECO:0000313" key="6">
    <source>
        <dbReference type="EMBL" id="CAD7358661.1"/>
    </source>
</evidence>
<evidence type="ECO:0000313" key="7">
    <source>
        <dbReference type="EMBL" id="SUM86354.1"/>
    </source>
</evidence>
<protein>
    <submittedName>
        <fullName evidence="7">Membrane protein</fullName>
    </submittedName>
</protein>
<evidence type="ECO:0000256" key="2">
    <source>
        <dbReference type="ARBA" id="ARBA00022692"/>
    </source>
</evidence>
<keyword evidence="2 5" id="KW-0812">Transmembrane</keyword>
<name>A0A7Z7VW91_STASC</name>
<reference evidence="6 8" key="2">
    <citation type="submission" date="2020-11" db="EMBL/GenBank/DDBJ databases">
        <authorList>
            <consortium name="Pathogen Informatics"/>
        </authorList>
    </citation>
    <scope>NUCLEOTIDE SEQUENCE [LARGE SCALE GENOMIC DNA]</scope>
    <source>
        <strain evidence="6 8">NCTC12218</strain>
    </source>
</reference>
<dbReference type="Proteomes" id="UP000264146">
    <property type="component" value="Chromosome"/>
</dbReference>
<gene>
    <name evidence="7" type="ORF">NCTC12218_00242</name>
</gene>
<accession>A0A7Z7VW91</accession>
<dbReference type="AlphaFoldDB" id="A0A7Z7VW91"/>
<evidence type="ECO:0000256" key="1">
    <source>
        <dbReference type="ARBA" id="ARBA00004141"/>
    </source>
</evidence>
<sequence length="120" mass="13196">MMLLNHAINAYVAKDIIKSGLPKVRNDEAMATQFKEAFNINKNLMQIAGVFEIVGSILLLTSTFGKAGVKFVRLGAVMINLIMGVAMYQHIKAGHGYKATQSAGKYFLLNTLTLLDTFKK</sequence>
<dbReference type="GeneID" id="93788999"/>
<evidence type="ECO:0000256" key="5">
    <source>
        <dbReference type="SAM" id="Phobius"/>
    </source>
</evidence>
<proteinExistence type="predicted"/>
<comment type="subcellular location">
    <subcellularLocation>
        <location evidence="1">Membrane</location>
        <topology evidence="1">Multi-pass membrane protein</topology>
    </subcellularLocation>
</comment>
<dbReference type="EMBL" id="UHEF01000001">
    <property type="protein sequence ID" value="SUM86354.1"/>
    <property type="molecule type" value="Genomic_DNA"/>
</dbReference>
<dbReference type="Pfam" id="PF13564">
    <property type="entry name" value="DoxX_2"/>
    <property type="match status" value="1"/>
</dbReference>
<evidence type="ECO:0000256" key="3">
    <source>
        <dbReference type="ARBA" id="ARBA00022989"/>
    </source>
</evidence>
<feature type="transmembrane region" description="Helical" evidence="5">
    <location>
        <begin position="71"/>
        <end position="88"/>
    </location>
</feature>
<feature type="transmembrane region" description="Helical" evidence="5">
    <location>
        <begin position="44"/>
        <end position="65"/>
    </location>
</feature>